<sequence length="232" mass="26578">MLPSRSQLARCSVLRLARKHSGFTLIEVLVAMAIFASMSIAAYQVLNQVQRSNEASQQRTERVSRLQRAIVIMDADFRQMANRRFRTNGQAPNQSPLIYQNYLLDSDSYGVMFTRLGWANPQQRFPRGQVAKIGYRLKEEVLERVWWRYPDTVRGDAGVSQPLLTGVTSWSMSFYTKKKWIDEWEDQTGLPQAVKVTLVLKDYGKISRTYLIAHEAAKQKDVRAVSGDGNEK</sequence>
<evidence type="ECO:0000256" key="1">
    <source>
        <dbReference type="ARBA" id="ARBA00004377"/>
    </source>
</evidence>
<evidence type="ECO:0000313" key="11">
    <source>
        <dbReference type="EMBL" id="MFC3023020.1"/>
    </source>
</evidence>
<dbReference type="InterPro" id="IPR051621">
    <property type="entry name" value="T2SS_protein_J"/>
</dbReference>
<evidence type="ECO:0000256" key="2">
    <source>
        <dbReference type="ARBA" id="ARBA00011084"/>
    </source>
</evidence>
<dbReference type="InterPro" id="IPR045584">
    <property type="entry name" value="Pilin-like"/>
</dbReference>
<dbReference type="Pfam" id="PF11612">
    <property type="entry name" value="T2SSJ"/>
    <property type="match status" value="1"/>
</dbReference>
<feature type="transmembrane region" description="Helical" evidence="10">
    <location>
        <begin position="21"/>
        <end position="46"/>
    </location>
</feature>
<dbReference type="Gene3D" id="3.10.610.10">
    <property type="entry name" value="GSPII I/J protein-like"/>
    <property type="match status" value="1"/>
</dbReference>
<keyword evidence="6" id="KW-0997">Cell inner membrane</keyword>
<dbReference type="Proteomes" id="UP001595384">
    <property type="component" value="Unassembled WGS sequence"/>
</dbReference>
<keyword evidence="5" id="KW-0488">Methylation</keyword>
<evidence type="ECO:0000256" key="7">
    <source>
        <dbReference type="ARBA" id="ARBA00022692"/>
    </source>
</evidence>
<comment type="subcellular location">
    <subcellularLocation>
        <location evidence="1">Cell inner membrane</location>
        <topology evidence="1">Single-pass membrane protein</topology>
    </subcellularLocation>
</comment>
<keyword evidence="4" id="KW-1003">Cell membrane</keyword>
<dbReference type="NCBIfam" id="TIGR02532">
    <property type="entry name" value="IV_pilin_GFxxxE"/>
    <property type="match status" value="1"/>
</dbReference>
<evidence type="ECO:0000256" key="8">
    <source>
        <dbReference type="ARBA" id="ARBA00022989"/>
    </source>
</evidence>
<dbReference type="RefSeq" id="WP_123017102.1">
    <property type="nucleotide sequence ID" value="NZ_AP024911.1"/>
</dbReference>
<dbReference type="Pfam" id="PF07963">
    <property type="entry name" value="N_methyl"/>
    <property type="match status" value="1"/>
</dbReference>
<proteinExistence type="inferred from homology"/>
<dbReference type="InterPro" id="IPR012902">
    <property type="entry name" value="N_methyl_site"/>
</dbReference>
<reference evidence="12" key="1">
    <citation type="journal article" date="2019" name="Int. J. Syst. Evol. Microbiol.">
        <title>The Global Catalogue of Microorganisms (GCM) 10K type strain sequencing project: providing services to taxonomists for standard genome sequencing and annotation.</title>
        <authorList>
            <consortium name="The Broad Institute Genomics Platform"/>
            <consortium name="The Broad Institute Genome Sequencing Center for Infectious Disease"/>
            <person name="Wu L."/>
            <person name="Ma J."/>
        </authorList>
    </citation>
    <scope>NUCLEOTIDE SEQUENCE [LARGE SCALE GENOMIC DNA]</scope>
    <source>
        <strain evidence="12">KCTC 62784</strain>
    </source>
</reference>
<evidence type="ECO:0000256" key="5">
    <source>
        <dbReference type="ARBA" id="ARBA00022481"/>
    </source>
</evidence>
<keyword evidence="12" id="KW-1185">Reference proteome</keyword>
<dbReference type="NCBIfam" id="TIGR01711">
    <property type="entry name" value="gspJ"/>
    <property type="match status" value="1"/>
</dbReference>
<keyword evidence="8 10" id="KW-1133">Transmembrane helix</keyword>
<dbReference type="PANTHER" id="PTHR39583:SF2">
    <property type="entry name" value="TYPE II SECRETION SYSTEM PROTEIN J"/>
    <property type="match status" value="1"/>
</dbReference>
<accession>A0ABV7C4X8</accession>
<keyword evidence="9 10" id="KW-0472">Membrane</keyword>
<evidence type="ECO:0000256" key="3">
    <source>
        <dbReference type="ARBA" id="ARBA00021539"/>
    </source>
</evidence>
<comment type="similarity">
    <text evidence="2">Belongs to the GSP J family.</text>
</comment>
<dbReference type="PROSITE" id="PS00409">
    <property type="entry name" value="PROKAR_NTER_METHYL"/>
    <property type="match status" value="1"/>
</dbReference>
<dbReference type="SUPFAM" id="SSF54523">
    <property type="entry name" value="Pili subunits"/>
    <property type="match status" value="1"/>
</dbReference>
<dbReference type="PANTHER" id="PTHR39583">
    <property type="entry name" value="TYPE II SECRETION SYSTEM PROTEIN J-RELATED"/>
    <property type="match status" value="1"/>
</dbReference>
<dbReference type="InterPro" id="IPR010055">
    <property type="entry name" value="T2SS_protein-GspJ"/>
</dbReference>
<evidence type="ECO:0000256" key="4">
    <source>
        <dbReference type="ARBA" id="ARBA00022475"/>
    </source>
</evidence>
<dbReference type="Gene3D" id="2.10.70.20">
    <property type="entry name" value="gspk-gspi-gspj complex like domains"/>
    <property type="match status" value="1"/>
</dbReference>
<evidence type="ECO:0000256" key="6">
    <source>
        <dbReference type="ARBA" id="ARBA00022519"/>
    </source>
</evidence>
<keyword evidence="7 10" id="KW-0812">Transmembrane</keyword>
<evidence type="ECO:0000256" key="10">
    <source>
        <dbReference type="SAM" id="Phobius"/>
    </source>
</evidence>
<evidence type="ECO:0000256" key="9">
    <source>
        <dbReference type="ARBA" id="ARBA00023136"/>
    </source>
</evidence>
<evidence type="ECO:0000313" key="12">
    <source>
        <dbReference type="Proteomes" id="UP001595384"/>
    </source>
</evidence>
<comment type="caution">
    <text evidence="11">The sequence shown here is derived from an EMBL/GenBank/DDBJ whole genome shotgun (WGS) entry which is preliminary data.</text>
</comment>
<dbReference type="EMBL" id="JBHRSE010000030">
    <property type="protein sequence ID" value="MFC3023020.1"/>
    <property type="molecule type" value="Genomic_DNA"/>
</dbReference>
<organism evidence="11 12">
    <name type="scientific">Vibrio zhugei</name>
    <dbReference type="NCBI Taxonomy" id="2479546"/>
    <lineage>
        <taxon>Bacteria</taxon>
        <taxon>Pseudomonadati</taxon>
        <taxon>Pseudomonadota</taxon>
        <taxon>Gammaproteobacteria</taxon>
        <taxon>Vibrionales</taxon>
        <taxon>Vibrionaceae</taxon>
        <taxon>Vibrio</taxon>
    </lineage>
</organism>
<gene>
    <name evidence="11" type="primary">gspJ</name>
    <name evidence="11" type="ORF">ACFODT_04145</name>
</gene>
<protein>
    <recommendedName>
        <fullName evidence="3">Type II secretion system protein J</fullName>
    </recommendedName>
</protein>
<name>A0ABV7C4X8_9VIBR</name>